<protein>
    <submittedName>
        <fullName evidence="4">GNAT family N-acetyltransferase</fullName>
    </submittedName>
</protein>
<dbReference type="Gene3D" id="3.40.630.30">
    <property type="match status" value="1"/>
</dbReference>
<evidence type="ECO:0000256" key="1">
    <source>
        <dbReference type="ARBA" id="ARBA00022679"/>
    </source>
</evidence>
<dbReference type="SUPFAM" id="SSF55729">
    <property type="entry name" value="Acyl-CoA N-acyltransferases (Nat)"/>
    <property type="match status" value="1"/>
</dbReference>
<keyword evidence="5" id="KW-1185">Reference proteome</keyword>
<keyword evidence="1 4" id="KW-0808">Transferase</keyword>
<keyword evidence="2" id="KW-0012">Acyltransferase</keyword>
<dbReference type="RefSeq" id="WP_163691700.1">
    <property type="nucleotide sequence ID" value="NZ_FXTW01000001.1"/>
</dbReference>
<evidence type="ECO:0000313" key="4">
    <source>
        <dbReference type="EMBL" id="NER09657.1"/>
    </source>
</evidence>
<dbReference type="PROSITE" id="PS51186">
    <property type="entry name" value="GNAT"/>
    <property type="match status" value="1"/>
</dbReference>
<dbReference type="PANTHER" id="PTHR43072">
    <property type="entry name" value="N-ACETYLTRANSFERASE"/>
    <property type="match status" value="1"/>
</dbReference>
<proteinExistence type="predicted"/>
<dbReference type="Pfam" id="PF00583">
    <property type="entry name" value="Acetyltransf_1"/>
    <property type="match status" value="1"/>
</dbReference>
<dbReference type="PANTHER" id="PTHR43072:SF23">
    <property type="entry name" value="UPF0039 PROTEIN C11D3.02C"/>
    <property type="match status" value="1"/>
</dbReference>
<dbReference type="AlphaFoldDB" id="A0A6P0U9E9"/>
<organism evidence="4 5">
    <name type="scientific">Muriicola jejuensis</name>
    <dbReference type="NCBI Taxonomy" id="504488"/>
    <lineage>
        <taxon>Bacteria</taxon>
        <taxon>Pseudomonadati</taxon>
        <taxon>Bacteroidota</taxon>
        <taxon>Flavobacteriia</taxon>
        <taxon>Flavobacteriales</taxon>
        <taxon>Flavobacteriaceae</taxon>
        <taxon>Muriicola</taxon>
    </lineage>
</organism>
<comment type="caution">
    <text evidence="4">The sequence shown here is derived from an EMBL/GenBank/DDBJ whole genome shotgun (WGS) entry which is preliminary data.</text>
</comment>
<evidence type="ECO:0000313" key="5">
    <source>
        <dbReference type="Proteomes" id="UP000468443"/>
    </source>
</evidence>
<dbReference type="InterPro" id="IPR000182">
    <property type="entry name" value="GNAT_dom"/>
</dbReference>
<accession>A0A6P0U9E9</accession>
<gene>
    <name evidence="4" type="ORF">GWK09_03960</name>
</gene>
<dbReference type="GO" id="GO:0016747">
    <property type="term" value="F:acyltransferase activity, transferring groups other than amino-acyl groups"/>
    <property type="evidence" value="ECO:0007669"/>
    <property type="project" value="InterPro"/>
</dbReference>
<evidence type="ECO:0000256" key="2">
    <source>
        <dbReference type="ARBA" id="ARBA00023315"/>
    </source>
</evidence>
<feature type="domain" description="N-acetyltransferase" evidence="3">
    <location>
        <begin position="1"/>
        <end position="152"/>
    </location>
</feature>
<dbReference type="Proteomes" id="UP000468443">
    <property type="component" value="Unassembled WGS sequence"/>
</dbReference>
<dbReference type="CDD" id="cd04301">
    <property type="entry name" value="NAT_SF"/>
    <property type="match status" value="1"/>
</dbReference>
<reference evidence="4 5" key="1">
    <citation type="submission" date="2020-01" db="EMBL/GenBank/DDBJ databases">
        <title>Muriicola jejuensis KCTC 22299.</title>
        <authorList>
            <person name="Wang G."/>
        </authorList>
    </citation>
    <scope>NUCLEOTIDE SEQUENCE [LARGE SCALE GENOMIC DNA]</scope>
    <source>
        <strain evidence="4 5">KCTC 22299</strain>
    </source>
</reference>
<evidence type="ECO:0000259" key="3">
    <source>
        <dbReference type="PROSITE" id="PS51186"/>
    </source>
</evidence>
<sequence>MEIRTMTPTDWPEVARIYAEGIATGFATFEKNVPPYDLWDKAHIPSCRLIASEGKTVCGWAALSPVSGRCVYGGVAEVSVYVGKDHRGKGIGKRLLESLIAESEREGFWTLQSGIFPENESSVRIHLECGFRKIGHRERIGRLDGVWKDNLIFERRSPKVGVE</sequence>
<dbReference type="EMBL" id="JAABOP010000001">
    <property type="protein sequence ID" value="NER09657.1"/>
    <property type="molecule type" value="Genomic_DNA"/>
</dbReference>
<name>A0A6P0U9E9_9FLAO</name>
<dbReference type="InterPro" id="IPR016181">
    <property type="entry name" value="Acyl_CoA_acyltransferase"/>
</dbReference>